<evidence type="ECO:0008006" key="3">
    <source>
        <dbReference type="Google" id="ProtNLM"/>
    </source>
</evidence>
<gene>
    <name evidence="1" type="ordered locus">Tneu_1770</name>
</gene>
<name>B1YAY8_PYRNV</name>
<organism evidence="1 2">
    <name type="scientific">Pyrobaculum neutrophilum (strain DSM 2338 / JCM 9278 / NBRC 100436 / V24Sta)</name>
    <name type="common">Thermoproteus neutrophilus</name>
    <dbReference type="NCBI Taxonomy" id="444157"/>
    <lineage>
        <taxon>Archaea</taxon>
        <taxon>Thermoproteota</taxon>
        <taxon>Thermoprotei</taxon>
        <taxon>Thermoproteales</taxon>
        <taxon>Thermoproteaceae</taxon>
        <taxon>Pyrobaculum</taxon>
    </lineage>
</organism>
<evidence type="ECO:0000313" key="2">
    <source>
        <dbReference type="Proteomes" id="UP000001694"/>
    </source>
</evidence>
<dbReference type="eggNOG" id="arCOG03747">
    <property type="taxonomic scope" value="Archaea"/>
</dbReference>
<evidence type="ECO:0000313" key="1">
    <source>
        <dbReference type="EMBL" id="ACB40688.1"/>
    </source>
</evidence>
<dbReference type="KEGG" id="tne:Tneu_1770"/>
<dbReference type="STRING" id="444157.Tneu_1770"/>
<keyword evidence="2" id="KW-1185">Reference proteome</keyword>
<dbReference type="HOGENOM" id="CLU_2243954_0_0_2"/>
<accession>B1YAY8</accession>
<dbReference type="EMBL" id="CP001014">
    <property type="protein sequence ID" value="ACB40688.1"/>
    <property type="molecule type" value="Genomic_DNA"/>
</dbReference>
<proteinExistence type="predicted"/>
<sequence length="102" mass="11209">MCEVLARFLVEIVAGAKGNVVSFVVGDVSRWAEAKMRPTKSVVFKVANMCEALLAAGYLEKIGKKYILRRDTPLWAKAKAGDVEGICDVIENAVFNYTKVVK</sequence>
<dbReference type="AlphaFoldDB" id="B1YAY8"/>
<dbReference type="GeneID" id="6165550"/>
<reference evidence="1" key="1">
    <citation type="submission" date="2008-03" db="EMBL/GenBank/DDBJ databases">
        <title>Complete sequence of Thermoproteus neutrophilus V24Sta.</title>
        <authorList>
            <consortium name="US DOE Joint Genome Institute"/>
            <person name="Copeland A."/>
            <person name="Lucas S."/>
            <person name="Lapidus A."/>
            <person name="Glavina del Rio T."/>
            <person name="Dalin E."/>
            <person name="Tice H."/>
            <person name="Bruce D."/>
            <person name="Goodwin L."/>
            <person name="Pitluck S."/>
            <person name="Sims D."/>
            <person name="Brettin T."/>
            <person name="Detter J.C."/>
            <person name="Han C."/>
            <person name="Kuske C.R."/>
            <person name="Schmutz J."/>
            <person name="Larimer F."/>
            <person name="Land M."/>
            <person name="Hauser L."/>
            <person name="Kyrpides N."/>
            <person name="Mikhailova N."/>
            <person name="Biddle J.F."/>
            <person name="Zhang Z."/>
            <person name="Fitz-Gibbon S.T."/>
            <person name="Lowe T.M."/>
            <person name="Saltikov C."/>
            <person name="House C.H."/>
            <person name="Richardson P."/>
        </authorList>
    </citation>
    <scope>NUCLEOTIDE SEQUENCE [LARGE SCALE GENOMIC DNA]</scope>
    <source>
        <strain evidence="1">V24Sta</strain>
    </source>
</reference>
<dbReference type="Proteomes" id="UP000001694">
    <property type="component" value="Chromosome"/>
</dbReference>
<dbReference type="RefSeq" id="WP_012351107.1">
    <property type="nucleotide sequence ID" value="NC_010525.1"/>
</dbReference>
<protein>
    <recommendedName>
        <fullName evidence="3">DNA-binding protein</fullName>
    </recommendedName>
</protein>